<gene>
    <name evidence="2" type="ORF">ELS83_12210</name>
</gene>
<keyword evidence="3" id="KW-1185">Reference proteome</keyword>
<dbReference type="Proteomes" id="UP000732105">
    <property type="component" value="Unassembled WGS sequence"/>
</dbReference>
<dbReference type="EMBL" id="RZNH01000019">
    <property type="protein sequence ID" value="NOU60585.1"/>
    <property type="molecule type" value="Genomic_DNA"/>
</dbReference>
<proteinExistence type="predicted"/>
<protein>
    <recommendedName>
        <fullName evidence="1">DUF7663 domain-containing protein</fullName>
    </recommendedName>
</protein>
<reference evidence="2 3" key="1">
    <citation type="submission" date="2018-12" db="EMBL/GenBank/DDBJ databases">
        <title>Marinifilum JC070 sp. nov., a marine bacterium isolated from Yongle Blue Hole in the South China Sea.</title>
        <authorList>
            <person name="Fu T."/>
        </authorList>
    </citation>
    <scope>NUCLEOTIDE SEQUENCE [LARGE SCALE GENOMIC DNA]</scope>
    <source>
        <strain evidence="2 3">JC070</strain>
    </source>
</reference>
<evidence type="ECO:0000313" key="3">
    <source>
        <dbReference type="Proteomes" id="UP000732105"/>
    </source>
</evidence>
<dbReference type="RefSeq" id="WP_171595857.1">
    <property type="nucleotide sequence ID" value="NZ_RZNH01000019.1"/>
</dbReference>
<evidence type="ECO:0000313" key="2">
    <source>
        <dbReference type="EMBL" id="NOU60585.1"/>
    </source>
</evidence>
<name>A0ABX1WWT2_9BACT</name>
<dbReference type="Pfam" id="PF24699">
    <property type="entry name" value="DUF7663"/>
    <property type="match status" value="1"/>
</dbReference>
<organism evidence="2 3">
    <name type="scientific">Marinifilum caeruleilacunae</name>
    <dbReference type="NCBI Taxonomy" id="2499076"/>
    <lineage>
        <taxon>Bacteria</taxon>
        <taxon>Pseudomonadati</taxon>
        <taxon>Bacteroidota</taxon>
        <taxon>Bacteroidia</taxon>
        <taxon>Marinilabiliales</taxon>
        <taxon>Marinifilaceae</taxon>
    </lineage>
</organism>
<evidence type="ECO:0000259" key="1">
    <source>
        <dbReference type="Pfam" id="PF24699"/>
    </source>
</evidence>
<sequence>MILKELLLPISDSSGFNAFFENLAEHPKTFWYVSAGTDFRGPVYLTDFHINHQLKYHREKLEKPELYLFNCLGSEVKQLERKLKRKNKTEFILFEDEFTRIKAIDYIPVKIDRERLNYSISDEFIVSDHVQDPLTYQENDAFLLNIEIESLSENFKETTKIIYLQMENINCLQNVILNEKAVDVQYLCATREGNGFGNCKRSIIKEIYEHEDHYQSQGFDPDYVITFTDFTEPLFLEKMASKNRKLKKCASLPFEYKEQMTNNNSVYQIIK</sequence>
<feature type="domain" description="DUF7663" evidence="1">
    <location>
        <begin position="16"/>
        <end position="203"/>
    </location>
</feature>
<accession>A0ABX1WWT2</accession>
<dbReference type="InterPro" id="IPR056080">
    <property type="entry name" value="DUF7663"/>
</dbReference>
<comment type="caution">
    <text evidence="2">The sequence shown here is derived from an EMBL/GenBank/DDBJ whole genome shotgun (WGS) entry which is preliminary data.</text>
</comment>